<dbReference type="Proteomes" id="UP001607302">
    <property type="component" value="Unassembled WGS sequence"/>
</dbReference>
<sequence length="24" mass="2727">MPFLPEYPILSDLCIDWIASCKTA</sequence>
<dbReference type="AlphaFoldDB" id="A0ABD2AVI1"/>
<accession>A0ABD2AVI1</accession>
<name>A0ABD2AVI1_VESSQ</name>
<comment type="caution">
    <text evidence="1">The sequence shown here is derived from an EMBL/GenBank/DDBJ whole genome shotgun (WGS) entry which is preliminary data.</text>
</comment>
<reference evidence="1 2" key="1">
    <citation type="journal article" date="2024" name="Ann. Entomol. Soc. Am.">
        <title>Genomic analyses of the southern and eastern yellowjacket wasps (Hymenoptera: Vespidae) reveal evolutionary signatures of social life.</title>
        <authorList>
            <person name="Catto M.A."/>
            <person name="Caine P.B."/>
            <person name="Orr S.E."/>
            <person name="Hunt B.G."/>
            <person name="Goodisman M.A.D."/>
        </authorList>
    </citation>
    <scope>NUCLEOTIDE SEQUENCE [LARGE SCALE GENOMIC DNA]</scope>
    <source>
        <strain evidence="1">233</strain>
        <tissue evidence="1">Head and thorax</tissue>
    </source>
</reference>
<protein>
    <submittedName>
        <fullName evidence="1">Uncharacterized protein</fullName>
    </submittedName>
</protein>
<proteinExistence type="predicted"/>
<evidence type="ECO:0000313" key="2">
    <source>
        <dbReference type="Proteomes" id="UP001607302"/>
    </source>
</evidence>
<gene>
    <name evidence="1" type="ORF">V1478_008998</name>
</gene>
<evidence type="ECO:0000313" key="1">
    <source>
        <dbReference type="EMBL" id="KAL2724485.1"/>
    </source>
</evidence>
<organism evidence="1 2">
    <name type="scientific">Vespula squamosa</name>
    <name type="common">Southern yellow jacket</name>
    <name type="synonym">Wasp</name>
    <dbReference type="NCBI Taxonomy" id="30214"/>
    <lineage>
        <taxon>Eukaryota</taxon>
        <taxon>Metazoa</taxon>
        <taxon>Ecdysozoa</taxon>
        <taxon>Arthropoda</taxon>
        <taxon>Hexapoda</taxon>
        <taxon>Insecta</taxon>
        <taxon>Pterygota</taxon>
        <taxon>Neoptera</taxon>
        <taxon>Endopterygota</taxon>
        <taxon>Hymenoptera</taxon>
        <taxon>Apocrita</taxon>
        <taxon>Aculeata</taxon>
        <taxon>Vespoidea</taxon>
        <taxon>Vespidae</taxon>
        <taxon>Vespinae</taxon>
        <taxon>Vespula</taxon>
    </lineage>
</organism>
<dbReference type="EMBL" id="JAUDFV010000139">
    <property type="protein sequence ID" value="KAL2724485.1"/>
    <property type="molecule type" value="Genomic_DNA"/>
</dbReference>
<keyword evidence="2" id="KW-1185">Reference proteome</keyword>